<dbReference type="Gene3D" id="1.10.510.10">
    <property type="entry name" value="Transferase(Phosphotransferase) domain 1"/>
    <property type="match status" value="1"/>
</dbReference>
<evidence type="ECO:0000256" key="8">
    <source>
        <dbReference type="ARBA" id="ARBA00022777"/>
    </source>
</evidence>
<reference evidence="17 18" key="1">
    <citation type="journal article" date="2018" name="Sci. Rep.">
        <title>Genomic signatures of local adaptation to the degree of environmental predictability in rotifers.</title>
        <authorList>
            <person name="Franch-Gras L."/>
            <person name="Hahn C."/>
            <person name="Garcia-Roger E.M."/>
            <person name="Carmona M.J."/>
            <person name="Serra M."/>
            <person name="Gomez A."/>
        </authorList>
    </citation>
    <scope>NUCLEOTIDE SEQUENCE [LARGE SCALE GENOMIC DNA]</scope>
    <source>
        <strain evidence="17">HYR1</strain>
    </source>
</reference>
<dbReference type="EC" id="2.7.11.1" evidence="3"/>
<evidence type="ECO:0000256" key="3">
    <source>
        <dbReference type="ARBA" id="ARBA00012513"/>
    </source>
</evidence>
<evidence type="ECO:0000313" key="17">
    <source>
        <dbReference type="EMBL" id="RNA05217.1"/>
    </source>
</evidence>
<dbReference type="InterPro" id="IPR000719">
    <property type="entry name" value="Prot_kinase_dom"/>
</dbReference>
<name>A0A3M7Q1B4_BRAPC</name>
<dbReference type="Gene3D" id="3.30.200.20">
    <property type="entry name" value="Phosphorylase Kinase, domain 1"/>
    <property type="match status" value="1"/>
</dbReference>
<evidence type="ECO:0000259" key="16">
    <source>
        <dbReference type="PROSITE" id="PS50011"/>
    </source>
</evidence>
<evidence type="ECO:0000256" key="14">
    <source>
        <dbReference type="SAM" id="Coils"/>
    </source>
</evidence>
<keyword evidence="9 13" id="KW-0067">ATP-binding</keyword>
<dbReference type="EMBL" id="REGN01007813">
    <property type="protein sequence ID" value="RNA05217.1"/>
    <property type="molecule type" value="Genomic_DNA"/>
</dbReference>
<dbReference type="PANTHER" id="PTHR44899">
    <property type="entry name" value="CAMK FAMILY PROTEIN KINASE"/>
    <property type="match status" value="1"/>
</dbReference>
<evidence type="ECO:0000256" key="13">
    <source>
        <dbReference type="PROSITE-ProRule" id="PRU10141"/>
    </source>
</evidence>
<feature type="domain" description="Protein kinase" evidence="16">
    <location>
        <begin position="6"/>
        <end position="260"/>
    </location>
</feature>
<gene>
    <name evidence="17" type="ORF">BpHYR1_011311</name>
</gene>
<keyword evidence="8 17" id="KW-0418">Kinase</keyword>
<feature type="compositionally biased region" description="Basic and acidic residues" evidence="15">
    <location>
        <begin position="344"/>
        <end position="355"/>
    </location>
</feature>
<dbReference type="InterPro" id="IPR017441">
    <property type="entry name" value="Protein_kinase_ATP_BS"/>
</dbReference>
<accession>A0A3M7Q1B4</accession>
<dbReference type="PROSITE" id="PS00107">
    <property type="entry name" value="PROTEIN_KINASE_ATP"/>
    <property type="match status" value="1"/>
</dbReference>
<evidence type="ECO:0000256" key="15">
    <source>
        <dbReference type="SAM" id="MobiDB-lite"/>
    </source>
</evidence>
<evidence type="ECO:0000256" key="2">
    <source>
        <dbReference type="ARBA" id="ARBA00010886"/>
    </source>
</evidence>
<dbReference type="Proteomes" id="UP000276133">
    <property type="component" value="Unassembled WGS sequence"/>
</dbReference>
<feature type="compositionally biased region" description="Basic and acidic residues" evidence="15">
    <location>
        <begin position="527"/>
        <end position="541"/>
    </location>
</feature>
<dbReference type="OrthoDB" id="248923at2759"/>
<proteinExistence type="inferred from homology"/>
<keyword evidence="4" id="KW-0723">Serine/threonine-protein kinase</keyword>
<dbReference type="STRING" id="10195.A0A3M7Q1B4"/>
<comment type="cofactor">
    <cofactor evidence="1">
        <name>Mg(2+)</name>
        <dbReference type="ChEBI" id="CHEBI:18420"/>
    </cofactor>
</comment>
<protein>
    <recommendedName>
        <fullName evidence="3">non-specific serine/threonine protein kinase</fullName>
        <ecNumber evidence="3">2.7.11.1</ecNumber>
    </recommendedName>
</protein>
<organism evidence="17 18">
    <name type="scientific">Brachionus plicatilis</name>
    <name type="common">Marine rotifer</name>
    <name type="synonym">Brachionus muelleri</name>
    <dbReference type="NCBI Taxonomy" id="10195"/>
    <lineage>
        <taxon>Eukaryota</taxon>
        <taxon>Metazoa</taxon>
        <taxon>Spiralia</taxon>
        <taxon>Gnathifera</taxon>
        <taxon>Rotifera</taxon>
        <taxon>Eurotatoria</taxon>
        <taxon>Monogononta</taxon>
        <taxon>Pseudotrocha</taxon>
        <taxon>Ploima</taxon>
        <taxon>Brachionidae</taxon>
        <taxon>Brachionus</taxon>
    </lineage>
</organism>
<evidence type="ECO:0000256" key="10">
    <source>
        <dbReference type="ARBA" id="ARBA00022842"/>
    </source>
</evidence>
<feature type="binding site" evidence="13">
    <location>
        <position position="36"/>
    </location>
    <ligand>
        <name>ATP</name>
        <dbReference type="ChEBI" id="CHEBI:30616"/>
    </ligand>
</feature>
<evidence type="ECO:0000256" key="4">
    <source>
        <dbReference type="ARBA" id="ARBA00022527"/>
    </source>
</evidence>
<keyword evidence="6" id="KW-0479">Metal-binding</keyword>
<evidence type="ECO:0000256" key="1">
    <source>
        <dbReference type="ARBA" id="ARBA00001946"/>
    </source>
</evidence>
<dbReference type="GO" id="GO:0005524">
    <property type="term" value="F:ATP binding"/>
    <property type="evidence" value="ECO:0007669"/>
    <property type="project" value="UniProtKB-UniRule"/>
</dbReference>
<dbReference type="FunFam" id="3.30.200.20:FF:000097">
    <property type="entry name" value="Probable serine/threonine-protein kinase nek1"/>
    <property type="match status" value="1"/>
</dbReference>
<sequence>MTWSDYVKVKKIGEGAFGSAWLVKNKKDNKDYVVKKINVAKMPTKEREEAKKEVSVLAQMNHPNIVSYIDSFEEDGNLCIVMDYCDGGDLYTKIQSMRGNPINEDQILDWFVQIALALKHVHDRKILHRDLKSQNIFLTKSGVIKLGDFGVAKVLNNTSEFARTAIGTPYYMSPEICNHMSYNNKSDVWSLGCILFEMTNMKHPFEANNLKMLICKIIRGTYDQVNPRYSYEMRNLVASMLKKNPRERPSVNGILRKPFIMRRCARFLTNEEMQDEFSHTVLHGENFRRKLHVQNNAAAKPSAKPLNVPVVNVLANPHPRPIYDPSKIYGQPLYKRPSSAVQKSQEKKSIDIKRRPPSVERPIIKGSYLEQRQEKKEHEEALLRKKQKELIEKQKIERIKRERELGWQNILPSNDKEQDDNKEKHPFVNYNRGADHYKMYEQQLNEHAKRRQELEEAHDRLADQLKNRVPLVDQKEKIEPKKRANVNKVKKSSEEFKKIKEEYEKNRANGKRIFNNPITPRPQIVKKSNEQQLKEKLDKIRGNKSYLNRKPACEIKSKQNQIISNEKPRFGAPLKRPSPLR</sequence>
<dbReference type="GO" id="GO:0046872">
    <property type="term" value="F:metal ion binding"/>
    <property type="evidence" value="ECO:0007669"/>
    <property type="project" value="UniProtKB-KW"/>
</dbReference>
<evidence type="ECO:0000313" key="18">
    <source>
        <dbReference type="Proteomes" id="UP000276133"/>
    </source>
</evidence>
<keyword evidence="10" id="KW-0460">Magnesium</keyword>
<dbReference type="FunFam" id="1.10.510.10:FF:000172">
    <property type="entry name" value="serine/threonine-protein kinase Nek1 isoform X1"/>
    <property type="match status" value="1"/>
</dbReference>
<dbReference type="SMART" id="SM00220">
    <property type="entry name" value="S_TKc"/>
    <property type="match status" value="1"/>
</dbReference>
<evidence type="ECO:0000256" key="12">
    <source>
        <dbReference type="ARBA" id="ARBA00048679"/>
    </source>
</evidence>
<evidence type="ECO:0000256" key="7">
    <source>
        <dbReference type="ARBA" id="ARBA00022741"/>
    </source>
</evidence>
<dbReference type="InterPro" id="IPR011009">
    <property type="entry name" value="Kinase-like_dom_sf"/>
</dbReference>
<evidence type="ECO:0000256" key="11">
    <source>
        <dbReference type="ARBA" id="ARBA00047899"/>
    </source>
</evidence>
<evidence type="ECO:0000256" key="5">
    <source>
        <dbReference type="ARBA" id="ARBA00022679"/>
    </source>
</evidence>
<dbReference type="InterPro" id="IPR008271">
    <property type="entry name" value="Ser/Thr_kinase_AS"/>
</dbReference>
<dbReference type="PROSITE" id="PS50011">
    <property type="entry name" value="PROTEIN_KINASE_DOM"/>
    <property type="match status" value="1"/>
</dbReference>
<dbReference type="GO" id="GO:0004674">
    <property type="term" value="F:protein serine/threonine kinase activity"/>
    <property type="evidence" value="ECO:0007669"/>
    <property type="project" value="UniProtKB-KW"/>
</dbReference>
<dbReference type="Pfam" id="PF00069">
    <property type="entry name" value="Pkinase"/>
    <property type="match status" value="1"/>
</dbReference>
<comment type="catalytic activity">
    <reaction evidence="11">
        <text>L-threonyl-[protein] + ATP = O-phospho-L-threonyl-[protein] + ADP + H(+)</text>
        <dbReference type="Rhea" id="RHEA:46608"/>
        <dbReference type="Rhea" id="RHEA-COMP:11060"/>
        <dbReference type="Rhea" id="RHEA-COMP:11605"/>
        <dbReference type="ChEBI" id="CHEBI:15378"/>
        <dbReference type="ChEBI" id="CHEBI:30013"/>
        <dbReference type="ChEBI" id="CHEBI:30616"/>
        <dbReference type="ChEBI" id="CHEBI:61977"/>
        <dbReference type="ChEBI" id="CHEBI:456216"/>
        <dbReference type="EC" id="2.7.11.1"/>
    </reaction>
</comment>
<dbReference type="PANTHER" id="PTHR44899:SF3">
    <property type="entry name" value="SERINE_THREONINE-PROTEIN KINASE NEK1"/>
    <property type="match status" value="1"/>
</dbReference>
<comment type="caution">
    <text evidence="17">The sequence shown here is derived from an EMBL/GenBank/DDBJ whole genome shotgun (WGS) entry which is preliminary data.</text>
</comment>
<feature type="non-terminal residue" evidence="17">
    <location>
        <position position="581"/>
    </location>
</feature>
<dbReference type="InterPro" id="IPR051131">
    <property type="entry name" value="NEK_Ser/Thr_kinase_NIMA"/>
</dbReference>
<evidence type="ECO:0000256" key="6">
    <source>
        <dbReference type="ARBA" id="ARBA00022723"/>
    </source>
</evidence>
<keyword evidence="7 13" id="KW-0547">Nucleotide-binding</keyword>
<keyword evidence="18" id="KW-1185">Reference proteome</keyword>
<evidence type="ECO:0000256" key="9">
    <source>
        <dbReference type="ARBA" id="ARBA00022840"/>
    </source>
</evidence>
<feature type="coiled-coil region" evidence="14">
    <location>
        <begin position="437"/>
        <end position="509"/>
    </location>
</feature>
<keyword evidence="5" id="KW-0808">Transferase</keyword>
<feature type="region of interest" description="Disordered" evidence="15">
    <location>
        <begin position="335"/>
        <end position="355"/>
    </location>
</feature>
<feature type="region of interest" description="Disordered" evidence="15">
    <location>
        <begin position="512"/>
        <end position="581"/>
    </location>
</feature>
<dbReference type="SUPFAM" id="SSF56112">
    <property type="entry name" value="Protein kinase-like (PK-like)"/>
    <property type="match status" value="1"/>
</dbReference>
<dbReference type="CDD" id="cd08215">
    <property type="entry name" value="STKc_Nek"/>
    <property type="match status" value="1"/>
</dbReference>
<keyword evidence="14" id="KW-0175">Coiled coil</keyword>
<comment type="similarity">
    <text evidence="2">Belongs to the protein kinase superfamily. NEK Ser/Thr protein kinase family. NIMA subfamily.</text>
</comment>
<dbReference type="PROSITE" id="PS00108">
    <property type="entry name" value="PROTEIN_KINASE_ST"/>
    <property type="match status" value="1"/>
</dbReference>
<comment type="catalytic activity">
    <reaction evidence="12">
        <text>L-seryl-[protein] + ATP = O-phospho-L-seryl-[protein] + ADP + H(+)</text>
        <dbReference type="Rhea" id="RHEA:17989"/>
        <dbReference type="Rhea" id="RHEA-COMP:9863"/>
        <dbReference type="Rhea" id="RHEA-COMP:11604"/>
        <dbReference type="ChEBI" id="CHEBI:15378"/>
        <dbReference type="ChEBI" id="CHEBI:29999"/>
        <dbReference type="ChEBI" id="CHEBI:30616"/>
        <dbReference type="ChEBI" id="CHEBI:83421"/>
        <dbReference type="ChEBI" id="CHEBI:456216"/>
        <dbReference type="EC" id="2.7.11.1"/>
    </reaction>
</comment>
<dbReference type="AlphaFoldDB" id="A0A3M7Q1B4"/>